<sequence length="33" mass="3729">MSVYESLSLVVATNVLLLLLLTVVLVRVERKEK</sequence>
<keyword evidence="1" id="KW-0472">Membrane</keyword>
<name>A0A1G6HV51_9BACI</name>
<gene>
    <name evidence="2" type="ORF">SAMN05421737_104166</name>
</gene>
<accession>A0A1G6HV51</accession>
<protein>
    <submittedName>
        <fullName evidence="2">Uncharacterized protein</fullName>
    </submittedName>
</protein>
<keyword evidence="1" id="KW-1133">Transmembrane helix</keyword>
<evidence type="ECO:0000313" key="2">
    <source>
        <dbReference type="EMBL" id="SDB97346.1"/>
    </source>
</evidence>
<evidence type="ECO:0000313" key="3">
    <source>
        <dbReference type="Proteomes" id="UP000242662"/>
    </source>
</evidence>
<reference evidence="3" key="1">
    <citation type="submission" date="2016-09" db="EMBL/GenBank/DDBJ databases">
        <authorList>
            <person name="Varghese N."/>
            <person name="Submissions S."/>
        </authorList>
    </citation>
    <scope>NUCLEOTIDE SEQUENCE [LARGE SCALE GENOMIC DNA]</scope>
    <source>
        <strain evidence="3">25nlg</strain>
    </source>
</reference>
<keyword evidence="3" id="KW-1185">Reference proteome</keyword>
<dbReference type="AlphaFoldDB" id="A0A1G6HV51"/>
<keyword evidence="1" id="KW-0812">Transmembrane</keyword>
<dbReference type="Proteomes" id="UP000242662">
    <property type="component" value="Unassembled WGS sequence"/>
</dbReference>
<organism evidence="2 3">
    <name type="scientific">Shouchella lonarensis</name>
    <dbReference type="NCBI Taxonomy" id="1464122"/>
    <lineage>
        <taxon>Bacteria</taxon>
        <taxon>Bacillati</taxon>
        <taxon>Bacillota</taxon>
        <taxon>Bacilli</taxon>
        <taxon>Bacillales</taxon>
        <taxon>Bacillaceae</taxon>
        <taxon>Shouchella</taxon>
    </lineage>
</organism>
<feature type="transmembrane region" description="Helical" evidence="1">
    <location>
        <begin position="6"/>
        <end position="28"/>
    </location>
</feature>
<proteinExistence type="predicted"/>
<dbReference type="EMBL" id="FMYM01000004">
    <property type="protein sequence ID" value="SDB97346.1"/>
    <property type="molecule type" value="Genomic_DNA"/>
</dbReference>
<evidence type="ECO:0000256" key="1">
    <source>
        <dbReference type="SAM" id="Phobius"/>
    </source>
</evidence>